<evidence type="ECO:0000313" key="4">
    <source>
        <dbReference type="WBParaSite" id="SMUV_0000503801-mRNA-1"/>
    </source>
</evidence>
<dbReference type="AlphaFoldDB" id="A0A0N5AKL2"/>
<dbReference type="PANTHER" id="PTHR21483:SF18">
    <property type="entry name" value="RNA POLYMERASE II-ASSOCIATED PROTEIN 1"/>
    <property type="match status" value="1"/>
</dbReference>
<organism evidence="3 4">
    <name type="scientific">Syphacia muris</name>
    <dbReference type="NCBI Taxonomy" id="451379"/>
    <lineage>
        <taxon>Eukaryota</taxon>
        <taxon>Metazoa</taxon>
        <taxon>Ecdysozoa</taxon>
        <taxon>Nematoda</taxon>
        <taxon>Chromadorea</taxon>
        <taxon>Rhabditida</taxon>
        <taxon>Spirurina</taxon>
        <taxon>Oxyuridomorpha</taxon>
        <taxon>Oxyuroidea</taxon>
        <taxon>Oxyuridae</taxon>
        <taxon>Syphacia</taxon>
    </lineage>
</organism>
<sequence length="591" mass="67420">MLKNSLPVGKFHLDLGALFEECSCEVVSDVKEKNLDFLDGEGNLLSVRNVCSEVVKEDGFPDILDLSSYFSEDERKRKLSKKGLSIFATEFDANAGERYDSEAPSINEKVEDCIGDINEENEKKLKSLSADELRKAKQEIYERFDEKTLNFLKARGQKKALDKSSGKVSEFKKLRQNLPNVVDKDNLNDSNVDVGEKIKGLEVFSVDDKLDDLRACGATGAHTRLATDAVHLDFMTKCFKSLIPRKQQSIIRLFEGFHHSDSDDDLIKMAISNIPAIKGLFLDEQQTYNSKSPTYLFTNGMNPLEQSCWPLCPIRKVLDVCEKDGKVAAEDVVVVRLSLLWSVLLLVKRPSLFRAFTSVQDTYIRLAEVFLISKFSYICYEDTGPDVFTDQCVKQCVNQIIKKYIIPTSLKGLFSIRLTDPVGGLDAFCPFYEDFLKHYEEDGMGDELFSRLLLIGAYMNSSLKDSLLMQCALWTPQRQLCRVIIIESEDDDPILVHLKASRNDDVELLESEFYVQYSQLLAIYAKSIREELVTRQRNPLMFKIASTELGFFINRHEQRIKTLNDGHRERLKEFDLLVDMFRHALAGKLEL</sequence>
<feature type="domain" description="RPAP1 N-terminal" evidence="1">
    <location>
        <begin position="116"/>
        <end position="159"/>
    </location>
</feature>
<dbReference type="InterPro" id="IPR039913">
    <property type="entry name" value="RPAP1/Rba50"/>
</dbReference>
<accession>A0A0N5AKL2</accession>
<dbReference type="InterPro" id="IPR013930">
    <property type="entry name" value="RPAP1_N"/>
</dbReference>
<protein>
    <submittedName>
        <fullName evidence="4">RPAP1_N domain-containing protein</fullName>
    </submittedName>
</protein>
<dbReference type="STRING" id="451379.A0A0N5AKL2"/>
<keyword evidence="3" id="KW-1185">Reference proteome</keyword>
<dbReference type="Pfam" id="PF08621">
    <property type="entry name" value="RPAP1_N"/>
    <property type="match status" value="1"/>
</dbReference>
<name>A0A0N5AKL2_9BILA</name>
<dbReference type="Proteomes" id="UP000046393">
    <property type="component" value="Unplaced"/>
</dbReference>
<dbReference type="Pfam" id="PF25766">
    <property type="entry name" value="TPR_RPAP1"/>
    <property type="match status" value="1"/>
</dbReference>
<dbReference type="PANTHER" id="PTHR21483">
    <property type="entry name" value="RNA POLYMERASE II-ASSOCIATED PROTEIN 1"/>
    <property type="match status" value="1"/>
</dbReference>
<feature type="domain" description="RPAP1/MINIYO-like TPR repeats" evidence="2">
    <location>
        <begin position="310"/>
        <end position="558"/>
    </location>
</feature>
<reference evidence="4" key="1">
    <citation type="submission" date="2017-02" db="UniProtKB">
        <authorList>
            <consortium name="WormBaseParasite"/>
        </authorList>
    </citation>
    <scope>IDENTIFICATION</scope>
</reference>
<evidence type="ECO:0000259" key="2">
    <source>
        <dbReference type="Pfam" id="PF25766"/>
    </source>
</evidence>
<proteinExistence type="predicted"/>
<dbReference type="GO" id="GO:0006366">
    <property type="term" value="P:transcription by RNA polymerase II"/>
    <property type="evidence" value="ECO:0007669"/>
    <property type="project" value="InterPro"/>
</dbReference>
<evidence type="ECO:0000259" key="1">
    <source>
        <dbReference type="Pfam" id="PF08621"/>
    </source>
</evidence>
<dbReference type="WBParaSite" id="SMUV_0000503801-mRNA-1">
    <property type="protein sequence ID" value="SMUV_0000503801-mRNA-1"/>
    <property type="gene ID" value="SMUV_0000503801"/>
</dbReference>
<dbReference type="InterPro" id="IPR057989">
    <property type="entry name" value="TPR_RPAP1/MINIYO-like"/>
</dbReference>
<evidence type="ECO:0000313" key="3">
    <source>
        <dbReference type="Proteomes" id="UP000046393"/>
    </source>
</evidence>